<dbReference type="InterPro" id="IPR051454">
    <property type="entry name" value="RNA/ubiquinone_mod_enzymes"/>
</dbReference>
<sequence length="325" mass="36170">MKLALGPLLYYWPRDAVLQFYQKVAGMPVDIVYLGETVCSRRHELRFSDWVAIADMLSDSGKEVVLSTQALLESKSDIAILHRIADNARFSVEANDMGAVNCLAGHVPFVAGPFLNIYNPPTLQWMTELGAKRWVMPLEMSRDGLSSILDGQAGSIETEVFAYGRMPLAFSARCFTARHHNLPKDDCQFRCMDYPDGLLMKTRESQHFLTLNGIQTQSALVYNLIGEVDGMRTAGVNVVRISPQSEQTDAVVALFHDVLHGKKSPQEGLEAALPLMPDQPCNGYWHGKPGLEYIGSSERTQPEILINRPPILKVASDHARKTIEQ</sequence>
<keyword evidence="1" id="KW-0831">Ubiquinone biosynthesis</keyword>
<dbReference type="Pfam" id="PF01136">
    <property type="entry name" value="Peptidase_U32"/>
    <property type="match status" value="1"/>
</dbReference>
<accession>A0ABU1BS33</accession>
<comment type="caution">
    <text evidence="2">The sequence shown here is derived from an EMBL/GenBank/DDBJ whole genome shotgun (WGS) entry which is preliminary data.</text>
</comment>
<dbReference type="InterPro" id="IPR001539">
    <property type="entry name" value="Peptidase_U32"/>
</dbReference>
<dbReference type="RefSeq" id="WP_338437146.1">
    <property type="nucleotide sequence ID" value="NZ_JAUYVH010000007.1"/>
</dbReference>
<comment type="cofactor">
    <cofactor evidence="1">
        <name>[4Fe-4S] cluster</name>
        <dbReference type="ChEBI" id="CHEBI:49883"/>
    </cofactor>
</comment>
<evidence type="ECO:0000256" key="1">
    <source>
        <dbReference type="HAMAP-Rule" id="MF_02233"/>
    </source>
</evidence>
<dbReference type="HAMAP" id="MF_02233">
    <property type="entry name" value="UbiV"/>
    <property type="match status" value="1"/>
</dbReference>
<evidence type="ECO:0000313" key="2">
    <source>
        <dbReference type="EMBL" id="MDQ9171211.1"/>
    </source>
</evidence>
<comment type="similarity">
    <text evidence="1">Belongs to the peptidase U32 family. UbiV subfamily.</text>
</comment>
<feature type="binding site" evidence="1">
    <location>
        <position position="39"/>
    </location>
    <ligand>
        <name>[4Fe-4S] cluster</name>
        <dbReference type="ChEBI" id="CHEBI:49883"/>
    </ligand>
</feature>
<feature type="binding site" evidence="1">
    <location>
        <position position="191"/>
    </location>
    <ligand>
        <name>[4Fe-4S] cluster</name>
        <dbReference type="ChEBI" id="CHEBI:49883"/>
    </ligand>
</feature>
<protein>
    <recommendedName>
        <fullName evidence="1">Ubiquinone biosynthesis protein UbiV</fullName>
    </recommendedName>
</protein>
<feature type="binding site" evidence="1">
    <location>
        <position position="187"/>
    </location>
    <ligand>
        <name>[4Fe-4S] cluster</name>
        <dbReference type="ChEBI" id="CHEBI:49883"/>
    </ligand>
</feature>
<name>A0ABU1BS33_9BURK</name>
<comment type="subunit">
    <text evidence="1">Forms a heterodimer with UbiU.</text>
</comment>
<keyword evidence="1" id="KW-0004">4Fe-4S</keyword>
<organism evidence="2 3">
    <name type="scientific">Keguizhuia sedimenti</name>
    <dbReference type="NCBI Taxonomy" id="3064264"/>
    <lineage>
        <taxon>Bacteria</taxon>
        <taxon>Pseudomonadati</taxon>
        <taxon>Pseudomonadota</taxon>
        <taxon>Betaproteobacteria</taxon>
        <taxon>Burkholderiales</taxon>
        <taxon>Oxalobacteraceae</taxon>
        <taxon>Keguizhuia</taxon>
    </lineage>
</organism>
<dbReference type="InterPro" id="IPR043693">
    <property type="entry name" value="UbiV"/>
</dbReference>
<dbReference type="Proteomes" id="UP001225596">
    <property type="component" value="Unassembled WGS sequence"/>
</dbReference>
<dbReference type="NCBIfam" id="NF011991">
    <property type="entry name" value="PRK15447.1"/>
    <property type="match status" value="1"/>
</dbReference>
<comment type="pathway">
    <text evidence="1">Cofactor biosynthesis; ubiquinone biosynthesis.</text>
</comment>
<keyword evidence="1" id="KW-0479">Metal-binding</keyword>
<dbReference type="PANTHER" id="PTHR30217:SF11">
    <property type="entry name" value="UBIQUINONE BIOSYNTHESIS PROTEIN UBIV"/>
    <property type="match status" value="1"/>
</dbReference>
<reference evidence="2 3" key="1">
    <citation type="submission" date="2023-08" db="EMBL/GenBank/DDBJ databases">
        <title>Oxalobacteraceae gen .nov., isolated from river sludge outside the plant.</title>
        <authorList>
            <person name="Zhao S.Y."/>
        </authorList>
    </citation>
    <scope>NUCLEOTIDE SEQUENCE [LARGE SCALE GENOMIC DNA]</scope>
    <source>
        <strain evidence="2 3">R-40</strain>
    </source>
</reference>
<gene>
    <name evidence="1" type="primary">ubiV</name>
    <name evidence="2" type="ORF">Q8A64_12425</name>
</gene>
<comment type="function">
    <text evidence="1">Required for O(2)-independent ubiquinone (coenzyme Q) biosynthesis. Together with UbiU, is essential for the C6-hydroxylation reaction in the oxygen-independent ubiquinone biosynthesis pathway.</text>
</comment>
<proteinExistence type="inferred from homology"/>
<feature type="binding site" evidence="1">
    <location>
        <position position="174"/>
    </location>
    <ligand>
        <name>[4Fe-4S] cluster</name>
        <dbReference type="ChEBI" id="CHEBI:49883"/>
    </ligand>
</feature>
<keyword evidence="1" id="KW-0408">Iron</keyword>
<evidence type="ECO:0000313" key="3">
    <source>
        <dbReference type="Proteomes" id="UP001225596"/>
    </source>
</evidence>
<keyword evidence="1" id="KW-0411">Iron-sulfur</keyword>
<keyword evidence="3" id="KW-1185">Reference proteome</keyword>
<dbReference type="PANTHER" id="PTHR30217">
    <property type="entry name" value="PEPTIDASE U32 FAMILY"/>
    <property type="match status" value="1"/>
</dbReference>
<dbReference type="EMBL" id="JAUYVH010000007">
    <property type="protein sequence ID" value="MDQ9171211.1"/>
    <property type="molecule type" value="Genomic_DNA"/>
</dbReference>